<keyword evidence="2" id="KW-1185">Reference proteome</keyword>
<evidence type="ECO:0000313" key="2">
    <source>
        <dbReference type="Proteomes" id="UP001148662"/>
    </source>
</evidence>
<reference evidence="1" key="1">
    <citation type="submission" date="2022-07" db="EMBL/GenBank/DDBJ databases">
        <title>Genome Sequence of Phlebia brevispora.</title>
        <authorList>
            <person name="Buettner E."/>
        </authorList>
    </citation>
    <scope>NUCLEOTIDE SEQUENCE</scope>
    <source>
        <strain evidence="1">MPL23</strain>
    </source>
</reference>
<accession>A0ACC1RJP8</accession>
<organism evidence="1 2">
    <name type="scientific">Phlebia brevispora</name>
    <dbReference type="NCBI Taxonomy" id="194682"/>
    <lineage>
        <taxon>Eukaryota</taxon>
        <taxon>Fungi</taxon>
        <taxon>Dikarya</taxon>
        <taxon>Basidiomycota</taxon>
        <taxon>Agaricomycotina</taxon>
        <taxon>Agaricomycetes</taxon>
        <taxon>Polyporales</taxon>
        <taxon>Meruliaceae</taxon>
        <taxon>Phlebia</taxon>
    </lineage>
</organism>
<evidence type="ECO:0000313" key="1">
    <source>
        <dbReference type="EMBL" id="KAJ3519839.1"/>
    </source>
</evidence>
<dbReference type="Proteomes" id="UP001148662">
    <property type="component" value="Unassembled WGS sequence"/>
</dbReference>
<name>A0ACC1RJP8_9APHY</name>
<dbReference type="EMBL" id="JANHOG010002800">
    <property type="protein sequence ID" value="KAJ3519839.1"/>
    <property type="molecule type" value="Genomic_DNA"/>
</dbReference>
<proteinExistence type="predicted"/>
<protein>
    <submittedName>
        <fullName evidence="1">Uncharacterized protein</fullName>
    </submittedName>
</protein>
<comment type="caution">
    <text evidence="1">The sequence shown here is derived from an EMBL/GenBank/DDBJ whole genome shotgun (WGS) entry which is preliminary data.</text>
</comment>
<sequence>MDVIRKELNLAESDFPDDSDVSVALSGLLIEATKGKTARYTLDQVHRAIISAKLSAELDPLTVVPLLLPSPEDVASQMLDTVAENTSAKELVIACEEATERLKANLINASEEEDDDLDSLSIANDSADLSPAQQVARLLRIYSKALPRLRQGKRSASAITKPLLSEIELLIRFLGQNAEGEDGRDLVAAVAQLVFALAPWISLDAEDKTAASEVLYSLTNSTLEVCSESFSAGVAQKAFEKQFPRLRMPLRGVEDSSPSALEDIAESTLVSATEFVLRPRIPN</sequence>
<gene>
    <name evidence="1" type="ORF">NM688_g9244</name>
</gene>